<name>A0A9D2KSG7_9BACT</name>
<sequence>MNIVCATTRAARWEALRPAFAAGGAELRLVPSSETALACVRDMPPDLLIVDLELDAAALRAVIMDVLRINAVVHTAAVTDMAAEAFHDRMEGLGMLMSLPAEPAAADIERLLAALRQVSGQ</sequence>
<evidence type="ECO:0000313" key="1">
    <source>
        <dbReference type="EMBL" id="HJA79890.1"/>
    </source>
</evidence>
<proteinExistence type="predicted"/>
<organism evidence="1 2">
    <name type="scientific">Candidatus Desulfovibrio intestinavium</name>
    <dbReference type="NCBI Taxonomy" id="2838534"/>
    <lineage>
        <taxon>Bacteria</taxon>
        <taxon>Pseudomonadati</taxon>
        <taxon>Thermodesulfobacteriota</taxon>
        <taxon>Desulfovibrionia</taxon>
        <taxon>Desulfovibrionales</taxon>
        <taxon>Desulfovibrionaceae</taxon>
        <taxon>Desulfovibrio</taxon>
    </lineage>
</organism>
<dbReference type="AlphaFoldDB" id="A0A9D2KSG7"/>
<gene>
    <name evidence="1" type="ORF">H9784_10065</name>
</gene>
<comment type="caution">
    <text evidence="1">The sequence shown here is derived from an EMBL/GenBank/DDBJ whole genome shotgun (WGS) entry which is preliminary data.</text>
</comment>
<reference evidence="1" key="2">
    <citation type="submission" date="2021-04" db="EMBL/GenBank/DDBJ databases">
        <authorList>
            <person name="Gilroy R."/>
        </authorList>
    </citation>
    <scope>NUCLEOTIDE SEQUENCE</scope>
    <source>
        <strain evidence="1">5032</strain>
    </source>
</reference>
<accession>A0A9D2KSG7</accession>
<dbReference type="Proteomes" id="UP000823821">
    <property type="component" value="Unassembled WGS sequence"/>
</dbReference>
<evidence type="ECO:0008006" key="3">
    <source>
        <dbReference type="Google" id="ProtNLM"/>
    </source>
</evidence>
<reference evidence="1" key="1">
    <citation type="journal article" date="2021" name="PeerJ">
        <title>Extensive microbial diversity within the chicken gut microbiome revealed by metagenomics and culture.</title>
        <authorList>
            <person name="Gilroy R."/>
            <person name="Ravi A."/>
            <person name="Getino M."/>
            <person name="Pursley I."/>
            <person name="Horton D.L."/>
            <person name="Alikhan N.F."/>
            <person name="Baker D."/>
            <person name="Gharbi K."/>
            <person name="Hall N."/>
            <person name="Watson M."/>
            <person name="Adriaenssens E.M."/>
            <person name="Foster-Nyarko E."/>
            <person name="Jarju S."/>
            <person name="Secka A."/>
            <person name="Antonio M."/>
            <person name="Oren A."/>
            <person name="Chaudhuri R.R."/>
            <person name="La Ragione R."/>
            <person name="Hildebrand F."/>
            <person name="Pallen M.J."/>
        </authorList>
    </citation>
    <scope>NUCLEOTIDE SEQUENCE</scope>
    <source>
        <strain evidence="1">5032</strain>
    </source>
</reference>
<dbReference type="EMBL" id="DWZD01000053">
    <property type="protein sequence ID" value="HJA79890.1"/>
    <property type="molecule type" value="Genomic_DNA"/>
</dbReference>
<evidence type="ECO:0000313" key="2">
    <source>
        <dbReference type="Proteomes" id="UP000823821"/>
    </source>
</evidence>
<protein>
    <recommendedName>
        <fullName evidence="3">Response regulator</fullName>
    </recommendedName>
</protein>